<proteinExistence type="inferred from homology"/>
<dbReference type="GO" id="GO:0030288">
    <property type="term" value="C:outer membrane-bounded periplasmic space"/>
    <property type="evidence" value="ECO:0007669"/>
    <property type="project" value="InterPro"/>
</dbReference>
<dbReference type="OrthoDB" id="8012379at2"/>
<dbReference type="InterPro" id="IPR018389">
    <property type="entry name" value="DctP_fam"/>
</dbReference>
<dbReference type="EMBL" id="SRLB01000020">
    <property type="protein sequence ID" value="TGD96343.1"/>
    <property type="molecule type" value="Genomic_DNA"/>
</dbReference>
<accession>A0A4Z0NJ44</accession>
<dbReference type="PIRSF" id="PIRSF006470">
    <property type="entry name" value="DctB"/>
    <property type="match status" value="1"/>
</dbReference>
<name>A0A4Z0NJ44_9HYPH</name>
<comment type="subcellular location">
    <subcellularLocation>
        <location evidence="1">Cell envelope</location>
    </subcellularLocation>
</comment>
<evidence type="ECO:0000256" key="2">
    <source>
        <dbReference type="ARBA" id="ARBA00009023"/>
    </source>
</evidence>
<dbReference type="GO" id="GO:0055085">
    <property type="term" value="P:transmembrane transport"/>
    <property type="evidence" value="ECO:0007669"/>
    <property type="project" value="InterPro"/>
</dbReference>
<keyword evidence="6" id="KW-1185">Reference proteome</keyword>
<protein>
    <submittedName>
        <fullName evidence="5">TRAP transporter substrate-binding protein</fullName>
    </submittedName>
</protein>
<dbReference type="Gene3D" id="3.40.190.170">
    <property type="entry name" value="Bacterial extracellular solute-binding protein, family 7"/>
    <property type="match status" value="1"/>
</dbReference>
<dbReference type="PANTHER" id="PTHR33376">
    <property type="match status" value="1"/>
</dbReference>
<dbReference type="CDD" id="cd13603">
    <property type="entry name" value="PBP2_TRAP_Siap_TeaA_like"/>
    <property type="match status" value="1"/>
</dbReference>
<evidence type="ECO:0000313" key="6">
    <source>
        <dbReference type="Proteomes" id="UP000297535"/>
    </source>
</evidence>
<evidence type="ECO:0000313" key="5">
    <source>
        <dbReference type="EMBL" id="TGD96343.1"/>
    </source>
</evidence>
<evidence type="ECO:0000256" key="4">
    <source>
        <dbReference type="ARBA" id="ARBA00022729"/>
    </source>
</evidence>
<evidence type="ECO:0000256" key="1">
    <source>
        <dbReference type="ARBA" id="ARBA00004196"/>
    </source>
</evidence>
<dbReference type="Pfam" id="PF03480">
    <property type="entry name" value="DctP"/>
    <property type="match status" value="1"/>
</dbReference>
<dbReference type="RefSeq" id="WP_135417826.1">
    <property type="nucleotide sequence ID" value="NZ_SRLB01000020.1"/>
</dbReference>
<comment type="similarity">
    <text evidence="2">Belongs to the bacterial solute-binding protein 7 family.</text>
</comment>
<comment type="caution">
    <text evidence="5">The sequence shown here is derived from an EMBL/GenBank/DDBJ whole genome shotgun (WGS) entry which is preliminary data.</text>
</comment>
<dbReference type="InterPro" id="IPR038404">
    <property type="entry name" value="TRAP_DctP_sf"/>
</dbReference>
<dbReference type="InterPro" id="IPR004682">
    <property type="entry name" value="TRAP_DctP"/>
</dbReference>
<keyword evidence="3" id="KW-0813">Transport</keyword>
<dbReference type="NCBIfam" id="TIGR00787">
    <property type="entry name" value="dctP"/>
    <property type="match status" value="1"/>
</dbReference>
<dbReference type="AlphaFoldDB" id="A0A4Z0NJ44"/>
<gene>
    <name evidence="5" type="ORF">EU555_24465</name>
</gene>
<reference evidence="5 6" key="1">
    <citation type="submission" date="2019-04" db="EMBL/GenBank/DDBJ databases">
        <authorList>
            <person name="Feng G."/>
            <person name="Zhu H."/>
        </authorList>
    </citation>
    <scope>NUCLEOTIDE SEQUENCE [LARGE SCALE GENOMIC DNA]</scope>
    <source>
        <strain evidence="5 6">6HR-1</strain>
    </source>
</reference>
<dbReference type="NCBIfam" id="NF037995">
    <property type="entry name" value="TRAP_S1"/>
    <property type="match status" value="1"/>
</dbReference>
<keyword evidence="4" id="KW-0732">Signal</keyword>
<dbReference type="Proteomes" id="UP000297535">
    <property type="component" value="Unassembled WGS sequence"/>
</dbReference>
<evidence type="ECO:0000256" key="3">
    <source>
        <dbReference type="ARBA" id="ARBA00022448"/>
    </source>
</evidence>
<organism evidence="5 6">
    <name type="scientific">Methylobacterium nonmethylotrophicum</name>
    <dbReference type="NCBI Taxonomy" id="1141884"/>
    <lineage>
        <taxon>Bacteria</taxon>
        <taxon>Pseudomonadati</taxon>
        <taxon>Pseudomonadota</taxon>
        <taxon>Alphaproteobacteria</taxon>
        <taxon>Hyphomicrobiales</taxon>
        <taxon>Methylobacteriaceae</taxon>
        <taxon>Methylobacterium</taxon>
    </lineage>
</organism>
<sequence length="342" mass="37769">MPVTRERTTTLSRRRMLSGMAALPLVSIGSSRGRAAEFVWKYATGQDPTHPVNLRAAEAIARIREATGGRVEINLFPANQLGSDTDLISQVRNGGVEILNISASVLATLVPSCGMLNTGFAFPDYDHVWRAMDGAFGDHVRAQIAKSGLFVTDKIWNNGFRQVSSSTRRIDSPDSIKGFKIRVPVAPMLTSLFQSLGASPTPINFNEVYSALQTKIVEGQENALPLIYTTKLYEVQTSISMTDHVWDGFWVVGNRRAFSGMPADLRDIVVNEINKSAIDQRKDVVTLSDSLRGDLRAKGITFVDVDRAAFRDTLRKSGFYKNWQGKFGDDVWNKLQDVVGPL</sequence>
<dbReference type="PANTHER" id="PTHR33376:SF4">
    <property type="entry name" value="SIALIC ACID-BINDING PERIPLASMIC PROTEIN SIAP"/>
    <property type="match status" value="1"/>
</dbReference>